<evidence type="ECO:0000313" key="2">
    <source>
        <dbReference type="EMBL" id="MYL35789.1"/>
    </source>
</evidence>
<comment type="caution">
    <text evidence="2">The sequence shown here is derived from an EMBL/GenBank/DDBJ whole genome shotgun (WGS) entry which is preliminary data.</text>
</comment>
<dbReference type="PANTHER" id="PTHR35333">
    <property type="entry name" value="BETA-LACTAMASE"/>
    <property type="match status" value="1"/>
</dbReference>
<dbReference type="Proteomes" id="UP000468638">
    <property type="component" value="Unassembled WGS sequence"/>
</dbReference>
<dbReference type="Gene3D" id="3.40.710.10">
    <property type="entry name" value="DD-peptidase/beta-lactamase superfamily"/>
    <property type="match status" value="1"/>
</dbReference>
<dbReference type="OrthoDB" id="9775096at2"/>
<dbReference type="InterPro" id="IPR012338">
    <property type="entry name" value="Beta-lactam/transpept-like"/>
</dbReference>
<protein>
    <recommendedName>
        <fullName evidence="1">Beta-lactamase class A catalytic domain-containing protein</fullName>
    </recommendedName>
</protein>
<dbReference type="InterPro" id="IPR000871">
    <property type="entry name" value="Beta-lactam_class-A"/>
</dbReference>
<dbReference type="AlphaFoldDB" id="A0A6I5A686"/>
<dbReference type="RefSeq" id="WP_160910223.1">
    <property type="nucleotide sequence ID" value="NZ_WMEQ01000021.1"/>
</dbReference>
<dbReference type="GO" id="GO:0008800">
    <property type="term" value="F:beta-lactamase activity"/>
    <property type="evidence" value="ECO:0007669"/>
    <property type="project" value="InterPro"/>
</dbReference>
<sequence>MCLSRLENEVTEIVSKLDGNASVVIQTINGTIAMNEKEVMPAASVIKIPIMMEAFRQAKTRGVDLSATVTIPQHNKVGGAGVLQFLSQDAFPLHDLVTMMIIVSDNVASNAVIKHIGIGNVNHLIEELGCSNTKLRREFMDLKAQEQGLDNTTTAEDMVKLLEQLTLQDREMVEILKGQQLTSQLPAYHTYEDLEVANKTGELDGVNHDVGILIDSHQTVYVAVLLNDVRDTVEGQRAIADIGNQVMQYMKLG</sequence>
<dbReference type="Pfam" id="PF13354">
    <property type="entry name" value="Beta-lactamase2"/>
    <property type="match status" value="1"/>
</dbReference>
<name>A0A6I5A686_9BACI</name>
<dbReference type="PANTHER" id="PTHR35333:SF3">
    <property type="entry name" value="BETA-LACTAMASE-TYPE TRANSPEPTIDASE FOLD CONTAINING PROTEIN"/>
    <property type="match status" value="1"/>
</dbReference>
<accession>A0A6I5A686</accession>
<reference evidence="2 3" key="1">
    <citation type="submission" date="2019-11" db="EMBL/GenBank/DDBJ databases">
        <title>Genome sequences of 17 halophilic strains isolated from different environments.</title>
        <authorList>
            <person name="Furrow R.E."/>
        </authorList>
    </citation>
    <scope>NUCLEOTIDE SEQUENCE [LARGE SCALE GENOMIC DNA]</scope>
    <source>
        <strain evidence="2 3">22514_16_FS</strain>
    </source>
</reference>
<dbReference type="GO" id="GO:0030655">
    <property type="term" value="P:beta-lactam antibiotic catabolic process"/>
    <property type="evidence" value="ECO:0007669"/>
    <property type="project" value="InterPro"/>
</dbReference>
<dbReference type="InterPro" id="IPR045155">
    <property type="entry name" value="Beta-lactam_cat"/>
</dbReference>
<feature type="domain" description="Beta-lactamase class A catalytic" evidence="1">
    <location>
        <begin position="31"/>
        <end position="225"/>
    </location>
</feature>
<dbReference type="GO" id="GO:0046677">
    <property type="term" value="P:response to antibiotic"/>
    <property type="evidence" value="ECO:0007669"/>
    <property type="project" value="InterPro"/>
</dbReference>
<organism evidence="2 3">
    <name type="scientific">Pontibacillus yanchengensis</name>
    <dbReference type="NCBI Taxonomy" id="462910"/>
    <lineage>
        <taxon>Bacteria</taxon>
        <taxon>Bacillati</taxon>
        <taxon>Bacillota</taxon>
        <taxon>Bacilli</taxon>
        <taxon>Bacillales</taxon>
        <taxon>Bacillaceae</taxon>
        <taxon>Pontibacillus</taxon>
    </lineage>
</organism>
<evidence type="ECO:0000313" key="3">
    <source>
        <dbReference type="Proteomes" id="UP000468638"/>
    </source>
</evidence>
<gene>
    <name evidence="2" type="ORF">GLW05_19645</name>
</gene>
<proteinExistence type="predicted"/>
<evidence type="ECO:0000259" key="1">
    <source>
        <dbReference type="Pfam" id="PF13354"/>
    </source>
</evidence>
<dbReference type="EMBL" id="WMEQ01000021">
    <property type="protein sequence ID" value="MYL35789.1"/>
    <property type="molecule type" value="Genomic_DNA"/>
</dbReference>
<dbReference type="SUPFAM" id="SSF56601">
    <property type="entry name" value="beta-lactamase/transpeptidase-like"/>
    <property type="match status" value="1"/>
</dbReference>